<feature type="domain" description="Helicase C-terminal" evidence="2">
    <location>
        <begin position="876"/>
        <end position="928"/>
    </location>
</feature>
<dbReference type="InterPro" id="IPR027417">
    <property type="entry name" value="P-loop_NTPase"/>
</dbReference>
<dbReference type="Gene3D" id="3.40.50.300">
    <property type="entry name" value="P-loop containing nucleotide triphosphate hydrolases"/>
    <property type="match status" value="1"/>
</dbReference>
<evidence type="ECO:0000256" key="1">
    <source>
        <dbReference type="SAM" id="MobiDB-lite"/>
    </source>
</evidence>
<sequence>MATERFLAASALAPLKIFQRRTVDYVFERLYSEADPALQFLVADEVGLGKTMVARGVIARMIEHLWDTTERIDILYICSNQAIAAQNINRLNVLGRRELSLPTRMTLIPLQLRSEAGASSGGGGLDSNKVNFISLTPGTTFDLRSSTGIAQERALLFRLLADAVSRPRGLRNLLQVTAGDDGWDSAVDNMSLKGVDARIIERFREKVIGDSELFAELERVCDMFPRRRQEYPLEMTQPRNALVAKLRARLSHACVDALQPDLIIMDEFQRFRDLLHGETDAAMLARELFDYSDPNGHAARTLLLSATPYRMLTLAGDAPDDGNHYADFLETLSFLYGRDRGPTVAAELSREMQTFRTMLQALPASQSAAIETRARIEQRLRRVIARTERVGSTKDRDSMVEEPQMSLTIAPTDLAQAAVVSNIARVLDAPEIVEYWKSAPYLLNFMRDYSLKRLLAEQAAKPSAALREALAFARPAMLSREALGAYEPLDPANGRMRAIIEDVFSSNSAEHLWIPASMPYYGSAQLAPPPTKSLVFSSWSMVPDALAALLSYEAERRMGVGASGRRYFEQNRLRPLQFRQDQGRLAGLRALLLIYPSPQLAELADPLGVFAERQERLSKEAMREAIAERLRPALVTLEQSAGKDGGAPIPEWAAPAMIDRLLGSSVEAWLSASDGFVGLASEDGFREHVAELAAATVRSDFTGVASDQLDLLVDVALGSPAICSLRALRRIAPELQWDHPILLRAAAEIAWAFRTLFNQPDAIALLRRGTEDRYWHRVLTYGVDHNLQAVLDEYAHYLIDAEGLSALDPEKRAMGVSRAMASALSVRPSQIDVDDVQLDGEQVKLTKFQMRGRFAMRLADYRDEEGTVARLSGVREAFNSPFKPFVLATTSVGQEGLDFHPYCYRVYHWNLPSNPVDLEQREGRIHRFKNHAVRLNLAERQVAAVRGSGSAPLDPWRFMFERARSQADAHADIVPYWIYEGAVRIERRVPMLPFSREVTRLEWLKQSLTVYRLAFGQPRQDDLLEYLARLAGDGIGADVLNDLQIRLEPAERTPERRPIAPIQAGTLTGSVHEGEAISSSE</sequence>
<keyword evidence="3" id="KW-0378">Hydrolase</keyword>
<comment type="caution">
    <text evidence="3">The sequence shown here is derived from an EMBL/GenBank/DDBJ whole genome shotgun (WGS) entry which is preliminary data.</text>
</comment>
<dbReference type="EMBL" id="SZZP01000010">
    <property type="protein sequence ID" value="TKV80124.1"/>
    <property type="molecule type" value="Genomic_DNA"/>
</dbReference>
<dbReference type="SUPFAM" id="SSF52540">
    <property type="entry name" value="P-loop containing nucleoside triphosphate hydrolases"/>
    <property type="match status" value="2"/>
</dbReference>
<evidence type="ECO:0000313" key="3">
    <source>
        <dbReference type="EMBL" id="TKV80124.1"/>
    </source>
</evidence>
<evidence type="ECO:0000259" key="2">
    <source>
        <dbReference type="Pfam" id="PF00271"/>
    </source>
</evidence>
<dbReference type="RefSeq" id="WP_137479412.1">
    <property type="nucleotide sequence ID" value="NZ_SZZP01000010.1"/>
</dbReference>
<evidence type="ECO:0000313" key="4">
    <source>
        <dbReference type="Proteomes" id="UP000305095"/>
    </source>
</evidence>
<protein>
    <submittedName>
        <fullName evidence="3">SWF/SNF helicase family protein</fullName>
    </submittedName>
</protein>
<reference evidence="3 4" key="1">
    <citation type="submission" date="2019-05" db="EMBL/GenBank/DDBJ databases">
        <title>Draft Genome of Bradyrhizobium elkanii strain SEMIA 938, Used in Commercial Inoculants for Lupinus spp. in Brazil.</title>
        <authorList>
            <person name="Hungria M."/>
            <person name="Delamuta J.R.M."/>
            <person name="Ribeiro R.A."/>
            <person name="Nogueira M.A."/>
        </authorList>
    </citation>
    <scope>NUCLEOTIDE SEQUENCE [LARGE SCALE GENOMIC DNA]</scope>
    <source>
        <strain evidence="3 4">Semia 938</strain>
    </source>
</reference>
<keyword evidence="3" id="KW-0067">ATP-binding</keyword>
<feature type="region of interest" description="Disordered" evidence="1">
    <location>
        <begin position="1051"/>
        <end position="1081"/>
    </location>
</feature>
<accession>A0A4U6RY30</accession>
<dbReference type="AlphaFoldDB" id="A0A4U6RY30"/>
<name>A0A4U6RY30_BRAEL</name>
<dbReference type="Proteomes" id="UP000305095">
    <property type="component" value="Unassembled WGS sequence"/>
</dbReference>
<keyword evidence="3" id="KW-0347">Helicase</keyword>
<dbReference type="Pfam" id="PF00271">
    <property type="entry name" value="Helicase_C"/>
    <property type="match status" value="1"/>
</dbReference>
<organism evidence="3 4">
    <name type="scientific">Bradyrhizobium elkanii</name>
    <dbReference type="NCBI Taxonomy" id="29448"/>
    <lineage>
        <taxon>Bacteria</taxon>
        <taxon>Pseudomonadati</taxon>
        <taxon>Pseudomonadota</taxon>
        <taxon>Alphaproteobacteria</taxon>
        <taxon>Hyphomicrobiales</taxon>
        <taxon>Nitrobacteraceae</taxon>
        <taxon>Bradyrhizobium</taxon>
    </lineage>
</organism>
<dbReference type="GO" id="GO:0004386">
    <property type="term" value="F:helicase activity"/>
    <property type="evidence" value="ECO:0007669"/>
    <property type="project" value="UniProtKB-KW"/>
</dbReference>
<dbReference type="InterPro" id="IPR001650">
    <property type="entry name" value="Helicase_C-like"/>
</dbReference>
<proteinExistence type="predicted"/>
<gene>
    <name evidence="3" type="ORF">FDV58_17910</name>
</gene>
<keyword evidence="3" id="KW-0547">Nucleotide-binding</keyword>